<dbReference type="RefSeq" id="WP_413271631.1">
    <property type="nucleotide sequence ID" value="NZ_JBHFNQ010000129.1"/>
</dbReference>
<name>A0ABV4X8C9_9CYAN</name>
<reference evidence="2 3" key="1">
    <citation type="submission" date="2024-09" db="EMBL/GenBank/DDBJ databases">
        <title>Floridaenema gen nov. (Aerosakkonemataceae, Aerosakkonematales ord. nov., Cyanobacteria) from benthic tropical and subtropical fresh waters, with the description of four new species.</title>
        <authorList>
            <person name="Moretto J.A."/>
            <person name="Berthold D.E."/>
            <person name="Lefler F.W."/>
            <person name="Huang I.-S."/>
            <person name="Laughinghouse H. IV."/>
        </authorList>
    </citation>
    <scope>NUCLEOTIDE SEQUENCE [LARGE SCALE GENOMIC DNA]</scope>
    <source>
        <strain evidence="2 3">BLCC-F46</strain>
    </source>
</reference>
<dbReference type="SUPFAM" id="SSF143422">
    <property type="entry name" value="Transposase IS200-like"/>
    <property type="match status" value="1"/>
</dbReference>
<proteinExistence type="predicted"/>
<gene>
    <name evidence="2" type="ORF">ACE1CC_17060</name>
</gene>
<dbReference type="PANTHER" id="PTHR36966">
    <property type="entry name" value="REP-ASSOCIATED TYROSINE TRANSPOSASE"/>
    <property type="match status" value="1"/>
</dbReference>
<dbReference type="InterPro" id="IPR002686">
    <property type="entry name" value="Transposase_17"/>
</dbReference>
<keyword evidence="3" id="KW-1185">Reference proteome</keyword>
<protein>
    <submittedName>
        <fullName evidence="2">Transposase</fullName>
    </submittedName>
</protein>
<evidence type="ECO:0000313" key="2">
    <source>
        <dbReference type="EMBL" id="MFB2878561.1"/>
    </source>
</evidence>
<dbReference type="PANTHER" id="PTHR36966:SF1">
    <property type="entry name" value="REP-ASSOCIATED TYROSINE TRANSPOSASE"/>
    <property type="match status" value="1"/>
</dbReference>
<dbReference type="EMBL" id="JBHFNQ010000129">
    <property type="protein sequence ID" value="MFB2878561.1"/>
    <property type="molecule type" value="Genomic_DNA"/>
</dbReference>
<dbReference type="Gene3D" id="3.30.70.1290">
    <property type="entry name" value="Transposase IS200-like"/>
    <property type="match status" value="1"/>
</dbReference>
<dbReference type="InterPro" id="IPR052715">
    <property type="entry name" value="RAYT_transposase"/>
</dbReference>
<evidence type="ECO:0000259" key="1">
    <source>
        <dbReference type="SMART" id="SM01321"/>
    </source>
</evidence>
<dbReference type="SMART" id="SM01321">
    <property type="entry name" value="Y1_Tnp"/>
    <property type="match status" value="1"/>
</dbReference>
<feature type="domain" description="Transposase IS200-like" evidence="1">
    <location>
        <begin position="23"/>
        <end position="195"/>
    </location>
</feature>
<comment type="caution">
    <text evidence="2">The sequence shown here is derived from an EMBL/GenBank/DDBJ whole genome shotgun (WGS) entry which is preliminary data.</text>
</comment>
<organism evidence="2 3">
    <name type="scientific">Floridaenema aerugineum BLCC-F46</name>
    <dbReference type="NCBI Taxonomy" id="3153654"/>
    <lineage>
        <taxon>Bacteria</taxon>
        <taxon>Bacillati</taxon>
        <taxon>Cyanobacteriota</taxon>
        <taxon>Cyanophyceae</taxon>
        <taxon>Oscillatoriophycideae</taxon>
        <taxon>Aerosakkonematales</taxon>
        <taxon>Aerosakkonemataceae</taxon>
        <taxon>Floridanema</taxon>
        <taxon>Floridanema aerugineum</taxon>
    </lineage>
</organism>
<dbReference type="InterPro" id="IPR036515">
    <property type="entry name" value="Transposase_17_sf"/>
</dbReference>
<sequence length="211" mass="24460">MTDSRFKDKYKSESIRLKDYNYSNNGWYFVTICTYQKLCFLGEAIGNQIQLTAIGKIAEEFWLNIPSHFKYTYLDAYVIMPNHIHGIIIIDHPECRDAAECRDVACNVSTKTTTAPTPTNQRKTADDNYGISQAMSEISPKAGSLSVIMRSYKSAVSRWCHINGYESFAWQPRFYDHVIRNSSALDRIRKYIINNPAKWENECKNPENLWM</sequence>
<evidence type="ECO:0000313" key="3">
    <source>
        <dbReference type="Proteomes" id="UP001576774"/>
    </source>
</evidence>
<dbReference type="Proteomes" id="UP001576774">
    <property type="component" value="Unassembled WGS sequence"/>
</dbReference>
<accession>A0ABV4X8C9</accession>